<keyword evidence="2" id="KW-0560">Oxidoreductase</keyword>
<dbReference type="GO" id="GO:0003955">
    <property type="term" value="F:NAD(P)H dehydrogenase (quinone) activity"/>
    <property type="evidence" value="ECO:0007669"/>
    <property type="project" value="TreeGrafter"/>
</dbReference>
<dbReference type="InterPro" id="IPR029039">
    <property type="entry name" value="Flavoprotein-like_sf"/>
</dbReference>
<dbReference type="PANTHER" id="PTHR10204:SF34">
    <property type="entry name" value="NAD(P)H DEHYDROGENASE [QUINONE] 1 ISOFORM 1"/>
    <property type="match status" value="1"/>
</dbReference>
<evidence type="ECO:0000313" key="6">
    <source>
        <dbReference type="Proteomes" id="UP000245591"/>
    </source>
</evidence>
<evidence type="ECO:0000256" key="1">
    <source>
        <dbReference type="ARBA" id="ARBA00006252"/>
    </source>
</evidence>
<accession>A0A2U1J7S8</accession>
<keyword evidence="6" id="KW-1185">Reference proteome</keyword>
<dbReference type="Pfam" id="PF02525">
    <property type="entry name" value="Flavodoxin_2"/>
    <property type="match status" value="1"/>
</dbReference>
<dbReference type="EMBL" id="MBFU01000237">
    <property type="protein sequence ID" value="PWA01023.1"/>
    <property type="molecule type" value="Genomic_DNA"/>
</dbReference>
<name>A0A2U1J7S8_SMIAN</name>
<feature type="transmembrane region" description="Helical" evidence="3">
    <location>
        <begin position="202"/>
        <end position="222"/>
    </location>
</feature>
<reference evidence="5 6" key="1">
    <citation type="journal article" date="2018" name="MBio">
        <title>Comparative Genomics Reveals the Core Gene Toolbox for the Fungus-Insect Symbiosis.</title>
        <authorList>
            <person name="Wang Y."/>
            <person name="Stata M."/>
            <person name="Wang W."/>
            <person name="Stajich J.E."/>
            <person name="White M.M."/>
            <person name="Moncalvo J.M."/>
        </authorList>
    </citation>
    <scope>NUCLEOTIDE SEQUENCE [LARGE SCALE GENOMIC DNA]</scope>
    <source>
        <strain evidence="5 6">AUS-126-30</strain>
    </source>
</reference>
<dbReference type="InterPro" id="IPR003680">
    <property type="entry name" value="Flavodoxin_fold"/>
</dbReference>
<feature type="domain" description="Flavodoxin-like fold" evidence="4">
    <location>
        <begin position="10"/>
        <end position="190"/>
    </location>
</feature>
<dbReference type="AlphaFoldDB" id="A0A2U1J7S8"/>
<protein>
    <recommendedName>
        <fullName evidence="4">Flavodoxin-like fold domain-containing protein</fullName>
    </recommendedName>
</protein>
<evidence type="ECO:0000256" key="3">
    <source>
        <dbReference type="SAM" id="Phobius"/>
    </source>
</evidence>
<dbReference type="PANTHER" id="PTHR10204">
    <property type="entry name" value="NAD P H OXIDOREDUCTASE-RELATED"/>
    <property type="match status" value="1"/>
</dbReference>
<dbReference type="GO" id="GO:0005829">
    <property type="term" value="C:cytosol"/>
    <property type="evidence" value="ECO:0007669"/>
    <property type="project" value="TreeGrafter"/>
</dbReference>
<organism evidence="5 6">
    <name type="scientific">Smittium angustum</name>
    <dbReference type="NCBI Taxonomy" id="133377"/>
    <lineage>
        <taxon>Eukaryota</taxon>
        <taxon>Fungi</taxon>
        <taxon>Fungi incertae sedis</taxon>
        <taxon>Zoopagomycota</taxon>
        <taxon>Kickxellomycotina</taxon>
        <taxon>Harpellomycetes</taxon>
        <taxon>Harpellales</taxon>
        <taxon>Legeriomycetaceae</taxon>
        <taxon>Smittium</taxon>
    </lineage>
</organism>
<dbReference type="Gene3D" id="3.40.50.360">
    <property type="match status" value="1"/>
</dbReference>
<dbReference type="SUPFAM" id="SSF52218">
    <property type="entry name" value="Flavoproteins"/>
    <property type="match status" value="1"/>
</dbReference>
<dbReference type="InterPro" id="IPR051545">
    <property type="entry name" value="NAD(P)H_dehydrogenase_qn"/>
</dbReference>
<comment type="caution">
    <text evidence="5">The sequence shown here is derived from an EMBL/GenBank/DDBJ whole genome shotgun (WGS) entry which is preliminary data.</text>
</comment>
<proteinExistence type="inferred from homology"/>
<evidence type="ECO:0000256" key="2">
    <source>
        <dbReference type="ARBA" id="ARBA00023002"/>
    </source>
</evidence>
<keyword evidence="3" id="KW-0472">Membrane</keyword>
<keyword evidence="3" id="KW-0812">Transmembrane</keyword>
<evidence type="ECO:0000259" key="4">
    <source>
        <dbReference type="Pfam" id="PF02525"/>
    </source>
</evidence>
<evidence type="ECO:0000313" key="5">
    <source>
        <dbReference type="EMBL" id="PWA01023.1"/>
    </source>
</evidence>
<dbReference type="Proteomes" id="UP000245591">
    <property type="component" value="Unassembled WGS sequence"/>
</dbReference>
<sequence length="233" mass="27199">MNQIGTTMRKVLIINGHPDSESFCHAIQRSYKKGSLKNNNEIREVTLSEMKFNPNLMYGYRKRMELEPDLLEAWDNIKWADHIVWIYPTWWGSLPALMKGFIDRLFLPRLALDYVETSLIPVKLLKGKTSEIISTMDTPPWYYKYIMGDAGGKLLRVNICDICGIKNERTTYLSVMRISTPEQRSKWLEKVERLGRNSKTSIGAPAKITILFVTLTLFWQIFLNKSFTSYFRK</sequence>
<gene>
    <name evidence="5" type="ORF">BB558_002903</name>
</gene>
<keyword evidence="3" id="KW-1133">Transmembrane helix</keyword>
<comment type="similarity">
    <text evidence="1">Belongs to the NAD(P)H dehydrogenase (quinone) family.</text>
</comment>